<proteinExistence type="predicted"/>
<name>A0AAE3D853_9FIRM</name>
<dbReference type="AlphaFoldDB" id="A0AAE3D853"/>
<dbReference type="RefSeq" id="WP_227733505.1">
    <property type="nucleotide sequence ID" value="NZ_JAJEPV010000028.1"/>
</dbReference>
<keyword evidence="2" id="KW-1185">Reference proteome</keyword>
<organism evidence="1 2">
    <name type="scientific">Waltera acetigignens</name>
    <dbReference type="NCBI Taxonomy" id="2981769"/>
    <lineage>
        <taxon>Bacteria</taxon>
        <taxon>Bacillati</taxon>
        <taxon>Bacillota</taxon>
        <taxon>Clostridia</taxon>
        <taxon>Lachnospirales</taxon>
        <taxon>Lachnospiraceae</taxon>
        <taxon>Waltera</taxon>
    </lineage>
</organism>
<sequence length="301" mass="34260">MSSQNDAVVDFFPPLSIEIPNDTALLPIVPLYTRLKTYANYVYHNSKYTGTKAKHPRNEYRIYLNNEMEAHQLYLKAEDIVVMRKSMLSSLSEFDGEQCVYYLDVVKDHSSALYLMLNRIIEDYPIKGGYGMYDGELEFFEDQVNDFEANLSTMDIHIDKSVTDRIRKSTDENQANIFNPATFRDFVLAGYGNACAVTGQLAEGILGMGVDVVYIMPKSAGGSCMPSNGIALVKDLSLAFVRGEFTLSPRFEVMVHPECDNEQIRSYHLKQMRVPSNAFFRPAPESLRYHREKVYGAFIKQ</sequence>
<dbReference type="EMBL" id="JAJEPV010000028">
    <property type="protein sequence ID" value="MCC2120227.1"/>
    <property type="molecule type" value="Genomic_DNA"/>
</dbReference>
<accession>A0AAE3D853</accession>
<evidence type="ECO:0000313" key="1">
    <source>
        <dbReference type="EMBL" id="MCC2120227.1"/>
    </source>
</evidence>
<reference evidence="1 2" key="1">
    <citation type="submission" date="2021-10" db="EMBL/GenBank/DDBJ databases">
        <title>Anaerobic single-cell dispensing facilitates the cultivation of human gut bacteria.</title>
        <authorList>
            <person name="Afrizal A."/>
        </authorList>
    </citation>
    <scope>NUCLEOTIDE SEQUENCE [LARGE SCALE GENOMIC DNA]</scope>
    <source>
        <strain evidence="1 2">CLA-AA-H273</strain>
    </source>
</reference>
<evidence type="ECO:0008006" key="3">
    <source>
        <dbReference type="Google" id="ProtNLM"/>
    </source>
</evidence>
<protein>
    <recommendedName>
        <fullName evidence="3">HNH endonuclease</fullName>
    </recommendedName>
</protein>
<evidence type="ECO:0000313" key="2">
    <source>
        <dbReference type="Proteomes" id="UP001197795"/>
    </source>
</evidence>
<gene>
    <name evidence="1" type="ORF">LKD75_11645</name>
</gene>
<comment type="caution">
    <text evidence="1">The sequence shown here is derived from an EMBL/GenBank/DDBJ whole genome shotgun (WGS) entry which is preliminary data.</text>
</comment>
<dbReference type="Proteomes" id="UP001197795">
    <property type="component" value="Unassembled WGS sequence"/>
</dbReference>